<gene>
    <name evidence="1" type="ORF">EHYA_07478</name>
</gene>
<evidence type="ECO:0000313" key="2">
    <source>
        <dbReference type="Proteomes" id="UP000286931"/>
    </source>
</evidence>
<keyword evidence="2" id="KW-1185">Reference proteome</keyword>
<organism evidence="1 2">
    <name type="scientific">Embleya hyalina</name>
    <dbReference type="NCBI Taxonomy" id="516124"/>
    <lineage>
        <taxon>Bacteria</taxon>
        <taxon>Bacillati</taxon>
        <taxon>Actinomycetota</taxon>
        <taxon>Actinomycetes</taxon>
        <taxon>Kitasatosporales</taxon>
        <taxon>Streptomycetaceae</taxon>
        <taxon>Embleya</taxon>
    </lineage>
</organism>
<sequence length="350" mass="38297">MTTTLAPPPPLPTVKAEPPAEPSIVVLCGSMRFTREMARENARLTALGHIVLAPAVDMRKPTPLSTDPASAARMKQRLDELHRAKIRMAGWVVVICPGGYIGESTRREIDLAAELGKPITYRDARVAGGTAEQAGREAATKPVFAENFVGALREVRPHCGDDQTLEVTRGIRLQARRDRLHVVASGLYTLAVTLIDAPGIGTWDVHVPRRAVHALTTLAHTDDAYLEHVPADDDGVSALVVHLGAQQYTVRHRYIGDYPNWRPLVAQALAAGPALDHETVLYADRLARFTRDGHDAPLMIWGHAPGQPLIVTRGTHHIGLIKPLRGEYGPDPDEIRDTWRHTLADTETGR</sequence>
<dbReference type="AlphaFoldDB" id="A0A401YYP3"/>
<dbReference type="Gene3D" id="3.10.150.10">
    <property type="entry name" value="DNA Polymerase III, subunit A, domain 2"/>
    <property type="match status" value="1"/>
</dbReference>
<comment type="caution">
    <text evidence="1">The sequence shown here is derived from an EMBL/GenBank/DDBJ whole genome shotgun (WGS) entry which is preliminary data.</text>
</comment>
<accession>A0A401YYP3</accession>
<dbReference type="Proteomes" id="UP000286931">
    <property type="component" value="Unassembled WGS sequence"/>
</dbReference>
<dbReference type="EMBL" id="BIFH01000034">
    <property type="protein sequence ID" value="GCD99756.1"/>
    <property type="molecule type" value="Genomic_DNA"/>
</dbReference>
<evidence type="ECO:0000313" key="1">
    <source>
        <dbReference type="EMBL" id="GCD99756.1"/>
    </source>
</evidence>
<dbReference type="OrthoDB" id="9255658at2"/>
<dbReference type="RefSeq" id="WP_126641530.1">
    <property type="nucleotide sequence ID" value="NZ_BIFH01000034.1"/>
</dbReference>
<reference evidence="1 2" key="1">
    <citation type="submission" date="2018-12" db="EMBL/GenBank/DDBJ databases">
        <title>Draft genome sequence of Embleya hyalina NBRC 13850T.</title>
        <authorList>
            <person name="Komaki H."/>
            <person name="Hosoyama A."/>
            <person name="Kimura A."/>
            <person name="Ichikawa N."/>
            <person name="Tamura T."/>
        </authorList>
    </citation>
    <scope>NUCLEOTIDE SEQUENCE [LARGE SCALE GENOMIC DNA]</scope>
    <source>
        <strain evidence="1 2">NBRC 13850</strain>
    </source>
</reference>
<proteinExistence type="predicted"/>
<protein>
    <submittedName>
        <fullName evidence="1">Uncharacterized protein</fullName>
    </submittedName>
</protein>
<dbReference type="SUPFAM" id="SSF55979">
    <property type="entry name" value="DNA clamp"/>
    <property type="match status" value="1"/>
</dbReference>
<dbReference type="InterPro" id="IPR046938">
    <property type="entry name" value="DNA_clamp_sf"/>
</dbReference>
<name>A0A401YYP3_9ACTN</name>